<organism evidence="1 2">
    <name type="scientific">Pajaroellobacter abortibovis</name>
    <dbReference type="NCBI Taxonomy" id="1882918"/>
    <lineage>
        <taxon>Bacteria</taxon>
        <taxon>Pseudomonadati</taxon>
        <taxon>Myxococcota</taxon>
        <taxon>Polyangia</taxon>
        <taxon>Polyangiales</taxon>
        <taxon>Polyangiaceae</taxon>
    </lineage>
</organism>
<dbReference type="KEGG" id="pabo:BCY86_05525"/>
<dbReference type="EMBL" id="CP016908">
    <property type="protein sequence ID" value="APS00200.1"/>
    <property type="molecule type" value="Genomic_DNA"/>
</dbReference>
<gene>
    <name evidence="1" type="ORF">BCY86_05525</name>
</gene>
<accession>A0A1L6MXE6</accession>
<evidence type="ECO:0000313" key="2">
    <source>
        <dbReference type="Proteomes" id="UP000185544"/>
    </source>
</evidence>
<name>A0A1L6MXE6_9BACT</name>
<keyword evidence="2" id="KW-1185">Reference proteome</keyword>
<reference evidence="1 2" key="1">
    <citation type="submission" date="2016-08" db="EMBL/GenBank/DDBJ databases">
        <title>Identification and validation of antigenic proteins from Pajaroellobacter abortibovis using de-novo genome sequence assembly and reverse vaccinology.</title>
        <authorList>
            <person name="Welly B.T."/>
            <person name="Miller M.R."/>
            <person name="Stott J.L."/>
            <person name="Blanchard M.T."/>
            <person name="Islas-Trejo A.D."/>
            <person name="O'Rourke S.M."/>
            <person name="Young A.E."/>
            <person name="Medrano J.F."/>
            <person name="Van Eenennaam A.L."/>
        </authorList>
    </citation>
    <scope>NUCLEOTIDE SEQUENCE [LARGE SCALE GENOMIC DNA]</scope>
    <source>
        <strain evidence="1 2">BTF92-0548A/99-0131</strain>
    </source>
</reference>
<dbReference type="AlphaFoldDB" id="A0A1L6MXE6"/>
<protein>
    <submittedName>
        <fullName evidence="1">Uncharacterized protein</fullName>
    </submittedName>
</protein>
<evidence type="ECO:0000313" key="1">
    <source>
        <dbReference type="EMBL" id="APS00200.1"/>
    </source>
</evidence>
<sequence>MGIYGNASSQGPELLNINTVKCDKFKRLLCISWGQWPAGVSLPQSIVSQARHIKSIFETVKEDGIKAVPAY</sequence>
<proteinExistence type="predicted"/>
<dbReference type="Proteomes" id="UP000185544">
    <property type="component" value="Chromosome"/>
</dbReference>